<keyword evidence="4" id="KW-1185">Reference proteome</keyword>
<feature type="region of interest" description="Disordered" evidence="1">
    <location>
        <begin position="1331"/>
        <end position="1376"/>
    </location>
</feature>
<feature type="region of interest" description="Disordered" evidence="1">
    <location>
        <begin position="891"/>
        <end position="917"/>
    </location>
</feature>
<organism evidence="3 4">
    <name type="scientific">Cercophora samala</name>
    <dbReference type="NCBI Taxonomy" id="330535"/>
    <lineage>
        <taxon>Eukaryota</taxon>
        <taxon>Fungi</taxon>
        <taxon>Dikarya</taxon>
        <taxon>Ascomycota</taxon>
        <taxon>Pezizomycotina</taxon>
        <taxon>Sordariomycetes</taxon>
        <taxon>Sordariomycetidae</taxon>
        <taxon>Sordariales</taxon>
        <taxon>Lasiosphaeriaceae</taxon>
        <taxon>Cercophora</taxon>
    </lineage>
</organism>
<feature type="region of interest" description="Disordered" evidence="1">
    <location>
        <begin position="1068"/>
        <end position="1090"/>
    </location>
</feature>
<feature type="compositionally biased region" description="Basic and acidic residues" evidence="1">
    <location>
        <begin position="2164"/>
        <end position="2186"/>
    </location>
</feature>
<accession>A0AA40DG30</accession>
<feature type="transmembrane region" description="Helical" evidence="2">
    <location>
        <begin position="143"/>
        <end position="169"/>
    </location>
</feature>
<feature type="compositionally biased region" description="Low complexity" evidence="1">
    <location>
        <begin position="1494"/>
        <end position="1512"/>
    </location>
</feature>
<gene>
    <name evidence="3" type="ORF">QBC41DRAFT_398374</name>
</gene>
<evidence type="ECO:0000256" key="2">
    <source>
        <dbReference type="SAM" id="Phobius"/>
    </source>
</evidence>
<feature type="region of interest" description="Disordered" evidence="1">
    <location>
        <begin position="405"/>
        <end position="559"/>
    </location>
</feature>
<proteinExistence type="predicted"/>
<feature type="region of interest" description="Disordered" evidence="1">
    <location>
        <begin position="1988"/>
        <end position="2032"/>
    </location>
</feature>
<feature type="transmembrane region" description="Helical" evidence="2">
    <location>
        <begin position="217"/>
        <end position="238"/>
    </location>
</feature>
<evidence type="ECO:0000313" key="3">
    <source>
        <dbReference type="EMBL" id="KAK0673009.1"/>
    </source>
</evidence>
<feature type="compositionally biased region" description="Polar residues" evidence="1">
    <location>
        <begin position="1992"/>
        <end position="2008"/>
    </location>
</feature>
<feature type="transmembrane region" description="Helical" evidence="2">
    <location>
        <begin position="12"/>
        <end position="34"/>
    </location>
</feature>
<reference evidence="3" key="1">
    <citation type="submission" date="2023-06" db="EMBL/GenBank/DDBJ databases">
        <title>Genome-scale phylogeny and comparative genomics of the fungal order Sordariales.</title>
        <authorList>
            <consortium name="Lawrence Berkeley National Laboratory"/>
            <person name="Hensen N."/>
            <person name="Bonometti L."/>
            <person name="Westerberg I."/>
            <person name="Brannstrom I.O."/>
            <person name="Guillou S."/>
            <person name="Cros-Aarteil S."/>
            <person name="Calhoun S."/>
            <person name="Haridas S."/>
            <person name="Kuo A."/>
            <person name="Mondo S."/>
            <person name="Pangilinan J."/>
            <person name="Riley R."/>
            <person name="Labutti K."/>
            <person name="Andreopoulos B."/>
            <person name="Lipzen A."/>
            <person name="Chen C."/>
            <person name="Yanf M."/>
            <person name="Daum C."/>
            <person name="Ng V."/>
            <person name="Clum A."/>
            <person name="Steindorff A."/>
            <person name="Ohm R."/>
            <person name="Martin F."/>
            <person name="Silar P."/>
            <person name="Natvig D."/>
            <person name="Lalanne C."/>
            <person name="Gautier V."/>
            <person name="Ament-Velasquez S.L."/>
            <person name="Kruys A."/>
            <person name="Hutchinson M.I."/>
            <person name="Powell A.J."/>
            <person name="Barry K."/>
            <person name="Miller A.N."/>
            <person name="Grigoriev I.V."/>
            <person name="Debuchy R."/>
            <person name="Gladieux P."/>
            <person name="Thoren M.H."/>
            <person name="Johannesson H."/>
        </authorList>
    </citation>
    <scope>NUCLEOTIDE SEQUENCE</scope>
    <source>
        <strain evidence="3">CBS 307.81</strain>
    </source>
</reference>
<feature type="region of interest" description="Disordered" evidence="1">
    <location>
        <begin position="1253"/>
        <end position="1280"/>
    </location>
</feature>
<feature type="region of interest" description="Disordered" evidence="1">
    <location>
        <begin position="597"/>
        <end position="745"/>
    </location>
</feature>
<dbReference type="Proteomes" id="UP001174997">
    <property type="component" value="Unassembled WGS sequence"/>
</dbReference>
<keyword evidence="2" id="KW-1133">Transmembrane helix</keyword>
<evidence type="ECO:0000256" key="1">
    <source>
        <dbReference type="SAM" id="MobiDB-lite"/>
    </source>
</evidence>
<feature type="compositionally biased region" description="Acidic residues" evidence="1">
    <location>
        <begin position="1354"/>
        <end position="1376"/>
    </location>
</feature>
<feature type="transmembrane region" description="Helical" evidence="2">
    <location>
        <begin position="46"/>
        <end position="68"/>
    </location>
</feature>
<dbReference type="EMBL" id="JAULSY010000009">
    <property type="protein sequence ID" value="KAK0673009.1"/>
    <property type="molecule type" value="Genomic_DNA"/>
</dbReference>
<feature type="region of interest" description="Disordered" evidence="1">
    <location>
        <begin position="1479"/>
        <end position="1516"/>
    </location>
</feature>
<sequence length="2194" mass="240280">MANNGATTQALLGAFTFGSVVYAASAALVLYINGHGAAVFRDSQRLVLVSFLISSALWAAIDFATTLLDTTGSSMPCQIGVIFASIFDQLARFSIEQFLLWALNTNKGGKLSPMQLLPQILVLARFLAGAVFVGFTRPQTDDYCLATTSALPVGVAVLALDAVIIVLLIQKAYSSGSTAKTNSKSLTSVLLGLICWTAASIVMLLGITSIPPAARTALPAGGLLVLIVFVTAGAMTLISSRKSDSGLPEAPSPRRLNISRDISTADSEYPPSRFEDLKEANIRSSRSFINPREVPNTKDETSVGFQFGMSVATQGVPAMPPPVSSEYVRKLERSASQKKGMWDFGKRTSAAGGRPVIGKPVLQGDEDRNPLNKITVIDLQAAIMADKERRQTRIEEEGSLSVAHRSVIQSMHLTPEEGVKRAASMKRKEVASVSSRQSAFPGGLQADSSASTTSAQLSPASDETRRRSPRQPEPEEQRPWTPEKLTPAPQHARAPQNDVRPVTVLLQANVPQPIQRPDIRPSRMLPPSPDTPPQEAAKTPLQRRPTIGLPTNPRARGIQVGNDMGASSQHKTIMFVNNIEYHDPVAVGNIMSRANTLPSKPAPTSKAPVRVASVVNRPRPIPRKPDNTIASPNHRRSKSASSLLGRKSILNSTSGSPTQLPPLPPAPKSVGLPARPQPNNTKSMTFDEKMTLLFPAPPRSKSVRRRSSSVPELPKIPMSYLETGSSTTEVDSQRASNRTTKTSARTDSILEVDEIPRKESNVQATDETSKAWFSAFEAGKQGDKRKSSPVIPPVRASAWTETTVDDLGTATNWSSMNSPEYAMPMAIMPAQGLPAAVRMPAKQVAEEPKEEIRVVESRNSDDVPFMLDTSTFSKFDMRKSWLMDDEVTIPAPEEPEPEPVLEPVSAPKPVPQSQWHRRVGDECPAFSKDCLSKKGCRKTPPTPLSLSTPNKKAVIVHAEPSPLESPEQALQQIQAQLKKLEEPEVNAETPSQRLALLENLEKEMGMQVDLWKEMKHDIGRDSLSSMQTSSPAAKRDSVSSVANIVPETSNNRLSIGSDRRASRLARLSKHSMTKIEEQPSVRNSGSPQMSKWQKRLTEAQMEYMDARLLRESSVNFLQLTRAQLASPTPPESDSSSIAELPEEVPPVPELPAKCLEQTSEPSPEQPKTEWLWTPVNRSSAPAGLLWTAPTKVAETEVVLPSLSVRPMARKELEPLQIHSTHLWRKPYTNTSRSTTGLWKPVWASAAPPAEPVKRVSQVVAPQPQKAPRPVTQRPPRRNKRVTLLPDIIENPEPLPNKRGTLGIFQFPWGEKSDTASVQARPPVLMAMPGTMASGAPVRSQQQDELSEYSSSFFDDYDDEDDVADGMNSDEEGSDDGFDETTLWEIASLLKVDNVPSRSSLVPSEGSVLGDYVDELQSDDEDQSSREQSIVIGLAEPTELVLNQKRDSATLETDALMILKDAVYEPEPQVQKPVSKPVARIGLPSNPRPAPPAPVAESQVPAAPASAPKQPQFPRHPIKPTQAETAVKQVSAGLWSPPVTLDKDSSRGGLFAVDSTRTVYRTTTEEPAAQYMSRSPRPAERKPLDNLVSTSLWTAQAEAQKTERNWIQNKSVSAGLWTPPVTDRSSSRGGLFVVDPSRTVFRTTTEEPAAQYMSRSPRTADRKPLDKLTSTSLWTAEATAKTERNWIQSKPVSVVIGVWSAPVTSKPSSPQGLFTVDPSRTVFRTTTEEPAARSISRSPRPVERKPLDQLKSTSLWTLEAATKPERNWIQSWIHGESKTKKTTRPEFSLADWRAALNEAVAASYPKITRISATAADWDAALEEALALSYPSSVVEFDSSVRHPVFAAKSLITRSEWFHPAATGYTYDVANVHPVFFGSLAITCPLESVHPAISSYAAKKLRRQASKSKRERSASTRSRRDTIQAQIEALEQERIFAQQFAQAEFRRRNASVSIPFPPPPPIPTEEPAMATTTFETVQDIQRRLSHRIRESLVISRQTTPEQTPVSTPARTHSRSKSSVSSRSGHKSSKSRVVPAVPTKPVATLWTPPAAVVPIPSQQMWGATKAINTPTVEVAVEDAESAARRQKGRKTIQKKARKVEILGQIRAVKRGEDPFERFEGQGMWAAVAAPVVKKERDWLHAVCVAKPTVEVRTKSRRRTSVSQVPIPERRESVTEKESWRSHGKGEGSKGSRVVLRY</sequence>
<feature type="compositionally biased region" description="Low complexity" evidence="1">
    <location>
        <begin position="444"/>
        <end position="461"/>
    </location>
</feature>
<name>A0AA40DG30_9PEZI</name>
<keyword evidence="2" id="KW-0812">Transmembrane</keyword>
<feature type="compositionally biased region" description="Polar residues" evidence="1">
    <location>
        <begin position="722"/>
        <end position="745"/>
    </location>
</feature>
<feature type="region of interest" description="Disordered" evidence="1">
    <location>
        <begin position="2151"/>
        <end position="2194"/>
    </location>
</feature>
<feature type="region of interest" description="Disordered" evidence="1">
    <location>
        <begin position="1124"/>
        <end position="1148"/>
    </location>
</feature>
<feature type="compositionally biased region" description="Basic and acidic residues" evidence="1">
    <location>
        <begin position="414"/>
        <end position="430"/>
    </location>
</feature>
<feature type="compositionally biased region" description="Polar residues" evidence="1">
    <location>
        <begin position="1080"/>
        <end position="1090"/>
    </location>
</feature>
<evidence type="ECO:0000313" key="4">
    <source>
        <dbReference type="Proteomes" id="UP001174997"/>
    </source>
</evidence>
<feature type="transmembrane region" description="Helical" evidence="2">
    <location>
        <begin position="116"/>
        <end position="136"/>
    </location>
</feature>
<comment type="caution">
    <text evidence="3">The sequence shown here is derived from an EMBL/GenBank/DDBJ whole genome shotgun (WGS) entry which is preliminary data.</text>
</comment>
<feature type="region of interest" description="Disordered" evidence="1">
    <location>
        <begin position="241"/>
        <end position="271"/>
    </location>
</feature>
<protein>
    <submittedName>
        <fullName evidence="3">Uncharacterized protein</fullName>
    </submittedName>
</protein>
<keyword evidence="2" id="KW-0472">Membrane</keyword>
<feature type="transmembrane region" description="Helical" evidence="2">
    <location>
        <begin position="189"/>
        <end position="210"/>
    </location>
</feature>
<feature type="compositionally biased region" description="Basic and acidic residues" evidence="1">
    <location>
        <begin position="462"/>
        <end position="478"/>
    </location>
</feature>
<feature type="compositionally biased region" description="Polar residues" evidence="1">
    <location>
        <begin position="1124"/>
        <end position="1137"/>
    </location>
</feature>